<dbReference type="CDD" id="cd02440">
    <property type="entry name" value="AdoMet_MTases"/>
    <property type="match status" value="1"/>
</dbReference>
<gene>
    <name evidence="6" type="ORF">CR152_05380</name>
</gene>
<proteinExistence type="predicted"/>
<dbReference type="RefSeq" id="WP_099874002.1">
    <property type="nucleotide sequence ID" value="NZ_CP024608.1"/>
</dbReference>
<accession>A0A2D2DGA2</accession>
<evidence type="ECO:0000256" key="4">
    <source>
        <dbReference type="SAM" id="SignalP"/>
    </source>
</evidence>
<keyword evidence="4" id="KW-0732">Signal</keyword>
<organism evidence="6 7">
    <name type="scientific">Massilia violaceinigra</name>
    <dbReference type="NCBI Taxonomy" id="2045208"/>
    <lineage>
        <taxon>Bacteria</taxon>
        <taxon>Pseudomonadati</taxon>
        <taxon>Pseudomonadota</taxon>
        <taxon>Betaproteobacteria</taxon>
        <taxon>Burkholderiales</taxon>
        <taxon>Oxalobacteraceae</taxon>
        <taxon>Telluria group</taxon>
        <taxon>Massilia</taxon>
    </lineage>
</organism>
<keyword evidence="3" id="KW-0949">S-adenosyl-L-methionine</keyword>
<keyword evidence="2 6" id="KW-0808">Transferase</keyword>
<evidence type="ECO:0000313" key="7">
    <source>
        <dbReference type="Proteomes" id="UP000229897"/>
    </source>
</evidence>
<dbReference type="KEGG" id="mass:CR152_05380"/>
<dbReference type="AlphaFoldDB" id="A0A2D2DGA2"/>
<dbReference type="OrthoDB" id="9801363at2"/>
<dbReference type="InterPro" id="IPR026170">
    <property type="entry name" value="FAM173A/B"/>
</dbReference>
<evidence type="ECO:0000313" key="6">
    <source>
        <dbReference type="EMBL" id="ATQ74014.1"/>
    </source>
</evidence>
<dbReference type="GO" id="GO:0016279">
    <property type="term" value="F:protein-lysine N-methyltransferase activity"/>
    <property type="evidence" value="ECO:0007669"/>
    <property type="project" value="InterPro"/>
</dbReference>
<protein>
    <submittedName>
        <fullName evidence="6">SAM-dependent methyltransferase</fullName>
    </submittedName>
</protein>
<evidence type="ECO:0000259" key="5">
    <source>
        <dbReference type="Pfam" id="PF13649"/>
    </source>
</evidence>
<dbReference type="EMBL" id="CP024608">
    <property type="protein sequence ID" value="ATQ74014.1"/>
    <property type="molecule type" value="Genomic_DNA"/>
</dbReference>
<evidence type="ECO:0000256" key="1">
    <source>
        <dbReference type="ARBA" id="ARBA00022603"/>
    </source>
</evidence>
<dbReference type="Gene3D" id="3.40.50.150">
    <property type="entry name" value="Vaccinia Virus protein VP39"/>
    <property type="match status" value="1"/>
</dbReference>
<dbReference type="InterPro" id="IPR029063">
    <property type="entry name" value="SAM-dependent_MTases_sf"/>
</dbReference>
<evidence type="ECO:0000256" key="3">
    <source>
        <dbReference type="ARBA" id="ARBA00022691"/>
    </source>
</evidence>
<name>A0A2D2DGA2_9BURK</name>
<keyword evidence="7" id="KW-1185">Reference proteome</keyword>
<dbReference type="PANTHER" id="PTHR13610:SF11">
    <property type="entry name" value="METHYLTRANSFERASE DOMAIN-CONTAINING PROTEIN"/>
    <property type="match status" value="1"/>
</dbReference>
<dbReference type="InterPro" id="IPR041698">
    <property type="entry name" value="Methyltransf_25"/>
</dbReference>
<dbReference type="Pfam" id="PF13649">
    <property type="entry name" value="Methyltransf_25"/>
    <property type="match status" value="1"/>
</dbReference>
<dbReference type="GO" id="GO:0032259">
    <property type="term" value="P:methylation"/>
    <property type="evidence" value="ECO:0007669"/>
    <property type="project" value="UniProtKB-KW"/>
</dbReference>
<feature type="chain" id="PRO_5013931268" evidence="4">
    <location>
        <begin position="36"/>
        <end position="208"/>
    </location>
</feature>
<feature type="domain" description="Methyltransferase" evidence="5">
    <location>
        <begin position="69"/>
        <end position="153"/>
    </location>
</feature>
<feature type="signal peptide" evidence="4">
    <location>
        <begin position="1"/>
        <end position="35"/>
    </location>
</feature>
<dbReference type="SUPFAM" id="SSF53335">
    <property type="entry name" value="S-adenosyl-L-methionine-dependent methyltransferases"/>
    <property type="match status" value="1"/>
</dbReference>
<evidence type="ECO:0000256" key="2">
    <source>
        <dbReference type="ARBA" id="ARBA00022679"/>
    </source>
</evidence>
<dbReference type="PANTHER" id="PTHR13610">
    <property type="entry name" value="METHYLTRANSFERASE DOMAIN-CONTAINING PROTEIN"/>
    <property type="match status" value="1"/>
</dbReference>
<reference evidence="6" key="1">
    <citation type="submission" date="2017-10" db="EMBL/GenBank/DDBJ databases">
        <title>Massilia psychrophilum sp. nov., a novel purple-pigmented bacterium isolated from Tianshan glacier, Xinjiang Municipality, China.</title>
        <authorList>
            <person name="Wang H."/>
        </authorList>
    </citation>
    <scope>NUCLEOTIDE SEQUENCE [LARGE SCALE GENOMIC DNA]</scope>
    <source>
        <strain evidence="6">B2</strain>
    </source>
</reference>
<sequence>MHLFRCNKQFPNAAWFAAGMLLFMLLAGMSPMAAAQRPALDVPYVPTPQAVVDRMLVLARVGKGDILYDLGSGDGRIVITAAKRYGAKGVGIDLDPARIREARDNASKAGVGQQVQFIAGNLFKTDLSDADVVTLYLLSSVNRDLRPQLWRQLKVGTRVVSHAFDMGSEWPPEKTERVDGSTIYVWTICDAHKRAAAGQAAAPVRSRP</sequence>
<dbReference type="Proteomes" id="UP000229897">
    <property type="component" value="Chromosome"/>
</dbReference>
<keyword evidence="1 6" id="KW-0489">Methyltransferase</keyword>